<dbReference type="Pfam" id="PF06985">
    <property type="entry name" value="HET"/>
    <property type="match status" value="1"/>
</dbReference>
<gene>
    <name evidence="2" type="ORF">AA0119_g13411</name>
</gene>
<dbReference type="SUPFAM" id="SSF52540">
    <property type="entry name" value="P-loop containing nucleoside triphosphate hydrolases"/>
    <property type="match status" value="1"/>
</dbReference>
<keyword evidence="3" id="KW-1185">Reference proteome</keyword>
<evidence type="ECO:0000313" key="2">
    <source>
        <dbReference type="EMBL" id="RYN82567.1"/>
    </source>
</evidence>
<dbReference type="Proteomes" id="UP000293195">
    <property type="component" value="Unassembled WGS sequence"/>
</dbReference>
<comment type="caution">
    <text evidence="2">The sequence shown here is derived from an EMBL/GenBank/DDBJ whole genome shotgun (WGS) entry which is preliminary data.</text>
</comment>
<dbReference type="InterPro" id="IPR002182">
    <property type="entry name" value="NB-ARC"/>
</dbReference>
<reference evidence="3" key="1">
    <citation type="journal article" date="2019" name="bioRxiv">
        <title>Genomics, evolutionary history and diagnostics of the Alternaria alternata species group including apple and Asian pear pathotypes.</title>
        <authorList>
            <person name="Armitage A.D."/>
            <person name="Cockerton H.M."/>
            <person name="Sreenivasaprasad S."/>
            <person name="Woodhall J.W."/>
            <person name="Lane C.R."/>
            <person name="Harrison R.J."/>
            <person name="Clarkson J.P."/>
        </authorList>
    </citation>
    <scope>NUCLEOTIDE SEQUENCE [LARGE SCALE GENOMIC DNA]</scope>
    <source>
        <strain evidence="3">FERA 635</strain>
    </source>
</reference>
<dbReference type="Pfam" id="PF00931">
    <property type="entry name" value="NB-ARC"/>
    <property type="match status" value="1"/>
</dbReference>
<dbReference type="SMART" id="SM00382">
    <property type="entry name" value="AAA"/>
    <property type="match status" value="1"/>
</dbReference>
<sequence length="831" mass="94580">MRLLHYNAVGRLVFTDFRGKSIPPYAILSHRWSDSEILIEDISNETYKEKEEGYRKLQFCAERAARDELQYFWIDTCCIDRWNNNERSKAINSMFQWYKDAARCYVFLSDVSVSTETEPVQRSDWEASFRASAWFTRGWTLQELIAPVSVEFFSCEGQRIGNKTSLDQLIHETTGIPLRALRNCSLDEFTTSERERWAENRRTKEEEDIVYCLLGILGISMPTVYGEGKESARRRLQAELDGPSDAPSIIPFSRNPRFVGREPQLAELEAKLFSNDQTTTTLAIVGSGGTGKSQLALEVAHRTRQNNKDCSVFWIDASNKDSLYQSYADFAQKLDVLGWNDDQADMKQLVKRCVVNMSARQCLLIFDNVEHTTLRSGGSSTIEAAALADCLPRSTLCSVIFTTTNTNTAQALASQNITALRELTPDVALRMLQVRLARPLADTEQQEAEHLLRELSCLPLVVVQVAACMRAINMTVQEYRSRLDLHKGLAIDYSDDSSKGRVQDSSVKDPISATLFLSLNQISRDNEFAADCLFLAACVDRKDILLDLVEANSAQTREDAIRVLDKYALITRRPAESAFDVHRLVHQALRKRLQVQGQLIQRNRSTIVQLLRVSPDSNYSNRSKWRRLLPHMQYTLSHSSADDDYEERLWLVSKCAATLYSEGRWEEAGELGVQVVETSKRVLTDEHPDTLTSMANLASTYINQGRWKEAEELGVQVLETSKKVLSDEHPDTLTSMANLASTYINQGRWKEAEELEVQVLETSKRVLTDEHPHTLISMHNLAFTLQSLARHEEALALMERCFQLREQVLGKQHPDTQLSLNMLSNWRAEYK</sequence>
<dbReference type="PANTHER" id="PTHR10622:SF11">
    <property type="entry name" value="HET-DOMAIN-CONTAINING PROTEIN"/>
    <property type="match status" value="1"/>
</dbReference>
<protein>
    <recommendedName>
        <fullName evidence="1">AAA+ ATPase domain-containing protein</fullName>
    </recommendedName>
</protein>
<evidence type="ECO:0000313" key="3">
    <source>
        <dbReference type="Proteomes" id="UP000293195"/>
    </source>
</evidence>
<feature type="domain" description="AAA+ ATPase" evidence="1">
    <location>
        <begin position="278"/>
        <end position="442"/>
    </location>
</feature>
<evidence type="ECO:0000259" key="1">
    <source>
        <dbReference type="SMART" id="SM00382"/>
    </source>
</evidence>
<dbReference type="InterPro" id="IPR010730">
    <property type="entry name" value="HET"/>
</dbReference>
<dbReference type="InterPro" id="IPR011990">
    <property type="entry name" value="TPR-like_helical_dom_sf"/>
</dbReference>
<name>A0ABY0FQY0_9PLEO</name>
<dbReference type="PANTHER" id="PTHR10622">
    <property type="entry name" value="HET DOMAIN-CONTAINING PROTEIN"/>
    <property type="match status" value="1"/>
</dbReference>
<organism evidence="2 3">
    <name type="scientific">Alternaria tenuissima</name>
    <dbReference type="NCBI Taxonomy" id="119927"/>
    <lineage>
        <taxon>Eukaryota</taxon>
        <taxon>Fungi</taxon>
        <taxon>Dikarya</taxon>
        <taxon>Ascomycota</taxon>
        <taxon>Pezizomycotina</taxon>
        <taxon>Dothideomycetes</taxon>
        <taxon>Pleosporomycetidae</taxon>
        <taxon>Pleosporales</taxon>
        <taxon>Pleosporineae</taxon>
        <taxon>Pleosporaceae</taxon>
        <taxon>Alternaria</taxon>
        <taxon>Alternaria sect. Alternaria</taxon>
        <taxon>Alternaria alternata complex</taxon>
    </lineage>
</organism>
<dbReference type="Gene3D" id="1.25.40.10">
    <property type="entry name" value="Tetratricopeptide repeat domain"/>
    <property type="match status" value="1"/>
</dbReference>
<accession>A0ABY0FQY0</accession>
<dbReference type="Gene3D" id="3.40.50.300">
    <property type="entry name" value="P-loop containing nucleotide triphosphate hydrolases"/>
    <property type="match status" value="1"/>
</dbReference>
<proteinExistence type="predicted"/>
<dbReference type="Pfam" id="PF13374">
    <property type="entry name" value="TPR_10"/>
    <property type="match status" value="2"/>
</dbReference>
<dbReference type="InterPro" id="IPR003593">
    <property type="entry name" value="AAA+_ATPase"/>
</dbReference>
<dbReference type="EMBL" id="PDXF01000240">
    <property type="protein sequence ID" value="RYN82567.1"/>
    <property type="molecule type" value="Genomic_DNA"/>
</dbReference>
<dbReference type="InterPro" id="IPR027417">
    <property type="entry name" value="P-loop_NTPase"/>
</dbReference>
<dbReference type="SUPFAM" id="SSF48452">
    <property type="entry name" value="TPR-like"/>
    <property type="match status" value="1"/>
</dbReference>
<dbReference type="Pfam" id="PF13424">
    <property type="entry name" value="TPR_12"/>
    <property type="match status" value="1"/>
</dbReference>